<dbReference type="Proteomes" id="UP000248423">
    <property type="component" value="Unassembled WGS sequence"/>
</dbReference>
<dbReference type="VEuPathDB" id="FungiDB:BO78DRAFT_383958"/>
<protein>
    <recommendedName>
        <fullName evidence="4">FAD/NAD(P)-binding domain-containing protein</fullName>
    </recommendedName>
</protein>
<feature type="region of interest" description="Disordered" evidence="1">
    <location>
        <begin position="144"/>
        <end position="169"/>
    </location>
</feature>
<dbReference type="STRING" id="1448318.A0A319F2Y4"/>
<evidence type="ECO:0008006" key="4">
    <source>
        <dbReference type="Google" id="ProtNLM"/>
    </source>
</evidence>
<feature type="compositionally biased region" description="Basic and acidic residues" evidence="1">
    <location>
        <begin position="147"/>
        <end position="164"/>
    </location>
</feature>
<evidence type="ECO:0000313" key="2">
    <source>
        <dbReference type="EMBL" id="PYI09769.1"/>
    </source>
</evidence>
<name>A0A319F2Y4_ASPSB</name>
<dbReference type="AlphaFoldDB" id="A0A319F2Y4"/>
<accession>A0A319F2Y4</accession>
<organism evidence="2 3">
    <name type="scientific">Aspergillus sclerotiicarbonarius (strain CBS 121057 / IBT 28362)</name>
    <dbReference type="NCBI Taxonomy" id="1448318"/>
    <lineage>
        <taxon>Eukaryota</taxon>
        <taxon>Fungi</taxon>
        <taxon>Dikarya</taxon>
        <taxon>Ascomycota</taxon>
        <taxon>Pezizomycotina</taxon>
        <taxon>Eurotiomycetes</taxon>
        <taxon>Eurotiomycetidae</taxon>
        <taxon>Eurotiales</taxon>
        <taxon>Aspergillaceae</taxon>
        <taxon>Aspergillus</taxon>
        <taxon>Aspergillus subgen. Circumdati</taxon>
    </lineage>
</organism>
<keyword evidence="3" id="KW-1185">Reference proteome</keyword>
<dbReference type="OrthoDB" id="74360at2759"/>
<dbReference type="EMBL" id="KZ826325">
    <property type="protein sequence ID" value="PYI09769.1"/>
    <property type="molecule type" value="Genomic_DNA"/>
</dbReference>
<reference evidence="2 3" key="1">
    <citation type="submission" date="2018-02" db="EMBL/GenBank/DDBJ databases">
        <title>The genomes of Aspergillus section Nigri reveals drivers in fungal speciation.</title>
        <authorList>
            <consortium name="DOE Joint Genome Institute"/>
            <person name="Vesth T.C."/>
            <person name="Nybo J."/>
            <person name="Theobald S."/>
            <person name="Brandl J."/>
            <person name="Frisvad J.C."/>
            <person name="Nielsen K.F."/>
            <person name="Lyhne E.K."/>
            <person name="Kogle M.E."/>
            <person name="Kuo A."/>
            <person name="Riley R."/>
            <person name="Clum A."/>
            <person name="Nolan M."/>
            <person name="Lipzen A."/>
            <person name="Salamov A."/>
            <person name="Henrissat B."/>
            <person name="Wiebenga A."/>
            <person name="De vries R.P."/>
            <person name="Grigoriev I.V."/>
            <person name="Mortensen U.H."/>
            <person name="Andersen M.R."/>
            <person name="Baker S.E."/>
        </authorList>
    </citation>
    <scope>NUCLEOTIDE SEQUENCE [LARGE SCALE GENOMIC DNA]</scope>
    <source>
        <strain evidence="2 3">CBS 121057</strain>
    </source>
</reference>
<evidence type="ECO:0000313" key="3">
    <source>
        <dbReference type="Proteomes" id="UP000248423"/>
    </source>
</evidence>
<proteinExistence type="predicted"/>
<evidence type="ECO:0000256" key="1">
    <source>
        <dbReference type="SAM" id="MobiDB-lite"/>
    </source>
</evidence>
<sequence>MEKAGFKGSLIHLTEDHVILNGEREQKYDFIILATGFSNPVESIRQIFGKEIAGQSKLLWGMDKEGELHGAWKLSGVDNLWFMVGALQHSRYHSKKPGTTYQSRDRGYCSEAVLGVIRALHFMISSPSEELNFWNLKPSVQLPRQNPCHDRHDTTGHEKGKSGDKQQPCNLEWQLGFR</sequence>
<gene>
    <name evidence="2" type="ORF">BO78DRAFT_383958</name>
</gene>